<dbReference type="SMART" id="SM00903">
    <property type="entry name" value="Flavin_Reduct"/>
    <property type="match status" value="1"/>
</dbReference>
<protein>
    <recommendedName>
        <fullName evidence="2">Flavin reductase like domain-containing protein</fullName>
    </recommendedName>
</protein>
<keyword evidence="1" id="KW-0560">Oxidoreductase</keyword>
<dbReference type="Pfam" id="PF01613">
    <property type="entry name" value="Flavin_Reduct"/>
    <property type="match status" value="1"/>
</dbReference>
<dbReference type="Gene3D" id="2.30.110.10">
    <property type="entry name" value="Electron Transport, Fmn-binding Protein, Chain A"/>
    <property type="match status" value="1"/>
</dbReference>
<evidence type="ECO:0000313" key="3">
    <source>
        <dbReference type="EMBL" id="VAV92745.1"/>
    </source>
</evidence>
<feature type="domain" description="Flavin reductase like" evidence="2">
    <location>
        <begin position="14"/>
        <end position="159"/>
    </location>
</feature>
<dbReference type="InterPro" id="IPR002563">
    <property type="entry name" value="Flavin_Rdtase-like_dom"/>
</dbReference>
<dbReference type="InterPro" id="IPR050268">
    <property type="entry name" value="NADH-dep_flavin_reductase"/>
</dbReference>
<gene>
    <name evidence="3" type="ORF">MNBD_ALPHA02-2076</name>
</gene>
<dbReference type="InterPro" id="IPR012349">
    <property type="entry name" value="Split_barrel_FMN-bd"/>
</dbReference>
<dbReference type="AlphaFoldDB" id="A0A3B0SCJ0"/>
<reference evidence="3" key="1">
    <citation type="submission" date="2018-06" db="EMBL/GenBank/DDBJ databases">
        <authorList>
            <person name="Zhirakovskaya E."/>
        </authorList>
    </citation>
    <scope>NUCLEOTIDE SEQUENCE</scope>
</reference>
<dbReference type="PANTHER" id="PTHR30466">
    <property type="entry name" value="FLAVIN REDUCTASE"/>
    <property type="match status" value="1"/>
</dbReference>
<dbReference type="EMBL" id="UOED01000077">
    <property type="protein sequence ID" value="VAV92745.1"/>
    <property type="molecule type" value="Genomic_DNA"/>
</dbReference>
<evidence type="ECO:0000259" key="2">
    <source>
        <dbReference type="SMART" id="SM00903"/>
    </source>
</evidence>
<sequence>MTTEKLKEHMKQAMGRLGASVTVITSHDGTQKYAMTATAVTSLSLDPPALLICVNRDNGLHHALSDGAGFCVNILYKDQQDISDTCAWKEKGEERFNIGDWQSSEGNIPYLMNAQASIFCDLDDTHVYGSHSIFIGKVKKVITREDIAPLMFVGGNYFAPPE</sequence>
<dbReference type="GO" id="GO:0010181">
    <property type="term" value="F:FMN binding"/>
    <property type="evidence" value="ECO:0007669"/>
    <property type="project" value="InterPro"/>
</dbReference>
<evidence type="ECO:0000256" key="1">
    <source>
        <dbReference type="ARBA" id="ARBA00023002"/>
    </source>
</evidence>
<proteinExistence type="predicted"/>
<dbReference type="PANTHER" id="PTHR30466:SF1">
    <property type="entry name" value="FMN REDUCTASE (NADH) RUTF"/>
    <property type="match status" value="1"/>
</dbReference>
<organism evidence="3">
    <name type="scientific">hydrothermal vent metagenome</name>
    <dbReference type="NCBI Taxonomy" id="652676"/>
    <lineage>
        <taxon>unclassified sequences</taxon>
        <taxon>metagenomes</taxon>
        <taxon>ecological metagenomes</taxon>
    </lineage>
</organism>
<accession>A0A3B0SCJ0</accession>
<name>A0A3B0SCJ0_9ZZZZ</name>
<dbReference type="GO" id="GO:0042602">
    <property type="term" value="F:riboflavin reductase (NADPH) activity"/>
    <property type="evidence" value="ECO:0007669"/>
    <property type="project" value="TreeGrafter"/>
</dbReference>
<dbReference type="SUPFAM" id="SSF50475">
    <property type="entry name" value="FMN-binding split barrel"/>
    <property type="match status" value="1"/>
</dbReference>
<dbReference type="GO" id="GO:0006208">
    <property type="term" value="P:pyrimidine nucleobase catabolic process"/>
    <property type="evidence" value="ECO:0007669"/>
    <property type="project" value="TreeGrafter"/>
</dbReference>